<evidence type="ECO:0000256" key="2">
    <source>
        <dbReference type="SAM" id="SignalP"/>
    </source>
</evidence>
<feature type="chain" id="PRO_5028984695" description="Infection structure specific protein" evidence="2">
    <location>
        <begin position="20"/>
        <end position="223"/>
    </location>
</feature>
<gene>
    <name evidence="3" type="ORF">GQX73_g2660</name>
</gene>
<dbReference type="OrthoDB" id="4757122at2759"/>
<dbReference type="Proteomes" id="UP000481858">
    <property type="component" value="Unassembled WGS sequence"/>
</dbReference>
<dbReference type="InParanoid" id="A0A7C8J538"/>
<reference evidence="3 4" key="1">
    <citation type="submission" date="2019-12" db="EMBL/GenBank/DDBJ databases">
        <title>Draft genome sequence of the ascomycete Xylaria multiplex DSM 110363.</title>
        <authorList>
            <person name="Buettner E."/>
            <person name="Kellner H."/>
        </authorList>
    </citation>
    <scope>NUCLEOTIDE SEQUENCE [LARGE SCALE GENOMIC DNA]</scope>
    <source>
        <strain evidence="3 4">DSM 110363</strain>
    </source>
</reference>
<accession>A0A7C8J538</accession>
<dbReference type="AlphaFoldDB" id="A0A7C8J538"/>
<evidence type="ECO:0000313" key="3">
    <source>
        <dbReference type="EMBL" id="KAF2970939.1"/>
    </source>
</evidence>
<evidence type="ECO:0000256" key="1">
    <source>
        <dbReference type="SAM" id="MobiDB-lite"/>
    </source>
</evidence>
<evidence type="ECO:0000313" key="4">
    <source>
        <dbReference type="Proteomes" id="UP000481858"/>
    </source>
</evidence>
<dbReference type="EMBL" id="WUBL01000018">
    <property type="protein sequence ID" value="KAF2970939.1"/>
    <property type="molecule type" value="Genomic_DNA"/>
</dbReference>
<sequence>MYDAKVLLSVVALAGTTLAQNPTASLDPVCYSKLTELGEGVPTPAPALASWLGSAVGVSSIGAGAYSAPGQTTAPPERPLENPLGSTEFFCSVVAAGIPDSLVSDFRSYGSGLLSHASAHVSQYDAYITECVTTGEAASSITSAYHEMISHTGELVCPTTPTATPGGSSNGTYPTSTSTGSIPSPTSLATSATLIPTAGATRPTGAFFGAVAISGLLGAVAML</sequence>
<evidence type="ECO:0008006" key="5">
    <source>
        <dbReference type="Google" id="ProtNLM"/>
    </source>
</evidence>
<organism evidence="3 4">
    <name type="scientific">Xylaria multiplex</name>
    <dbReference type="NCBI Taxonomy" id="323545"/>
    <lineage>
        <taxon>Eukaryota</taxon>
        <taxon>Fungi</taxon>
        <taxon>Dikarya</taxon>
        <taxon>Ascomycota</taxon>
        <taxon>Pezizomycotina</taxon>
        <taxon>Sordariomycetes</taxon>
        <taxon>Xylariomycetidae</taxon>
        <taxon>Xylariales</taxon>
        <taxon>Xylariaceae</taxon>
        <taxon>Xylaria</taxon>
    </lineage>
</organism>
<keyword evidence="2" id="KW-0732">Signal</keyword>
<comment type="caution">
    <text evidence="3">The sequence shown here is derived from an EMBL/GenBank/DDBJ whole genome shotgun (WGS) entry which is preliminary data.</text>
</comment>
<feature type="region of interest" description="Disordered" evidence="1">
    <location>
        <begin position="161"/>
        <end position="184"/>
    </location>
</feature>
<protein>
    <recommendedName>
        <fullName evidence="5">Infection structure specific protein</fullName>
    </recommendedName>
</protein>
<keyword evidence="4" id="KW-1185">Reference proteome</keyword>
<name>A0A7C8J538_9PEZI</name>
<feature type="signal peptide" evidence="2">
    <location>
        <begin position="1"/>
        <end position="19"/>
    </location>
</feature>
<proteinExistence type="predicted"/>